<dbReference type="EMBL" id="DMUP01000042">
    <property type="protein sequence ID" value="HAR55554.1"/>
    <property type="molecule type" value="Genomic_DNA"/>
</dbReference>
<evidence type="ECO:0000313" key="2">
    <source>
        <dbReference type="Proteomes" id="UP000262878"/>
    </source>
</evidence>
<reference evidence="1 2" key="1">
    <citation type="journal article" date="2018" name="Nat. Biotechnol.">
        <title>A standardized bacterial taxonomy based on genome phylogeny substantially revises the tree of life.</title>
        <authorList>
            <person name="Parks D.H."/>
            <person name="Chuvochina M."/>
            <person name="Waite D.W."/>
            <person name="Rinke C."/>
            <person name="Skarshewski A."/>
            <person name="Chaumeil P.A."/>
            <person name="Hugenholtz P."/>
        </authorList>
    </citation>
    <scope>NUCLEOTIDE SEQUENCE [LARGE SCALE GENOMIC DNA]</scope>
    <source>
        <strain evidence="1">UBA9360</strain>
    </source>
</reference>
<dbReference type="AlphaFoldDB" id="A0A348WLZ2"/>
<evidence type="ECO:0000313" key="1">
    <source>
        <dbReference type="EMBL" id="HAR55554.1"/>
    </source>
</evidence>
<proteinExistence type="predicted"/>
<comment type="caution">
    <text evidence="1">The sequence shown here is derived from an EMBL/GenBank/DDBJ whole genome shotgun (WGS) entry which is preliminary data.</text>
</comment>
<accession>A0A348WLZ2</accession>
<dbReference type="Proteomes" id="UP000262878">
    <property type="component" value="Unassembled WGS sequence"/>
</dbReference>
<sequence length="85" mass="8979">MPDAKISVTMPKPIVSATAVTTTAVISAINGSNQLSDEVKEVATDMLDKHSANGFKSIEELLGVGLPPDIVEALRVCNDVIQLFL</sequence>
<protein>
    <submittedName>
        <fullName evidence="1">Uncharacterized protein</fullName>
    </submittedName>
</protein>
<gene>
    <name evidence="1" type="ORF">DCR58_02075</name>
</gene>
<name>A0A348WLZ2_9GAMM</name>
<organism evidence="1 2">
    <name type="scientific">Idiomarina baltica</name>
    <dbReference type="NCBI Taxonomy" id="190892"/>
    <lineage>
        <taxon>Bacteria</taxon>
        <taxon>Pseudomonadati</taxon>
        <taxon>Pseudomonadota</taxon>
        <taxon>Gammaproteobacteria</taxon>
        <taxon>Alteromonadales</taxon>
        <taxon>Idiomarinaceae</taxon>
        <taxon>Idiomarina</taxon>
    </lineage>
</organism>